<evidence type="ECO:0000313" key="2">
    <source>
        <dbReference type="Proteomes" id="UP001430953"/>
    </source>
</evidence>
<dbReference type="Proteomes" id="UP001430953">
    <property type="component" value="Unassembled WGS sequence"/>
</dbReference>
<dbReference type="AlphaFoldDB" id="A0AAW2GG04"/>
<evidence type="ECO:0000313" key="1">
    <source>
        <dbReference type="EMBL" id="KAL0125352.1"/>
    </source>
</evidence>
<proteinExistence type="predicted"/>
<protein>
    <submittedName>
        <fullName evidence="1">Uncharacterized protein</fullName>
    </submittedName>
</protein>
<comment type="caution">
    <text evidence="1">The sequence shown here is derived from an EMBL/GenBank/DDBJ whole genome shotgun (WGS) entry which is preliminary data.</text>
</comment>
<keyword evidence="2" id="KW-1185">Reference proteome</keyword>
<dbReference type="EMBL" id="JADYXP020000004">
    <property type="protein sequence ID" value="KAL0125352.1"/>
    <property type="molecule type" value="Genomic_DNA"/>
</dbReference>
<name>A0AAW2GG04_9HYME</name>
<gene>
    <name evidence="1" type="ORF">PUN28_004471</name>
</gene>
<organism evidence="1 2">
    <name type="scientific">Cardiocondyla obscurior</name>
    <dbReference type="NCBI Taxonomy" id="286306"/>
    <lineage>
        <taxon>Eukaryota</taxon>
        <taxon>Metazoa</taxon>
        <taxon>Ecdysozoa</taxon>
        <taxon>Arthropoda</taxon>
        <taxon>Hexapoda</taxon>
        <taxon>Insecta</taxon>
        <taxon>Pterygota</taxon>
        <taxon>Neoptera</taxon>
        <taxon>Endopterygota</taxon>
        <taxon>Hymenoptera</taxon>
        <taxon>Apocrita</taxon>
        <taxon>Aculeata</taxon>
        <taxon>Formicoidea</taxon>
        <taxon>Formicidae</taxon>
        <taxon>Myrmicinae</taxon>
        <taxon>Cardiocondyla</taxon>
    </lineage>
</organism>
<accession>A0AAW2GG04</accession>
<sequence>MRRVTEFSPGVNRASSHKRWSINWRGTFSYYGQANIVGVSHALCRERAISLAPSLSRGSEPLAENL</sequence>
<reference evidence="1 2" key="1">
    <citation type="submission" date="2023-03" db="EMBL/GenBank/DDBJ databases">
        <title>High recombination rates correlate with genetic variation in Cardiocondyla obscurior ants.</title>
        <authorList>
            <person name="Errbii M."/>
        </authorList>
    </citation>
    <scope>NUCLEOTIDE SEQUENCE [LARGE SCALE GENOMIC DNA]</scope>
    <source>
        <strain evidence="1">Alpha-2009</strain>
        <tissue evidence="1">Whole body</tissue>
    </source>
</reference>